<evidence type="ECO:0000256" key="2">
    <source>
        <dbReference type="ARBA" id="ARBA00005821"/>
    </source>
</evidence>
<dbReference type="EMBL" id="AGNL01003985">
    <property type="protein sequence ID" value="EJK74068.1"/>
    <property type="molecule type" value="Genomic_DNA"/>
</dbReference>
<dbReference type="OrthoDB" id="191139at2759"/>
<feature type="signal peptide" evidence="9">
    <location>
        <begin position="1"/>
        <end position="19"/>
    </location>
</feature>
<proteinExistence type="inferred from homology"/>
<dbReference type="InterPro" id="IPR036291">
    <property type="entry name" value="NAD(P)-bd_dom_sf"/>
</dbReference>
<dbReference type="PANTHER" id="PTHR44419:SF19">
    <property type="entry name" value="PROTOCHLOROPHYLLIDE REDUCTASE A, CHLOROPLASTIC"/>
    <property type="match status" value="1"/>
</dbReference>
<comment type="similarity">
    <text evidence="2">Belongs to the short-chain dehydrogenases/reductases (SDR) family. POR subfamily.</text>
</comment>
<evidence type="ECO:0000313" key="11">
    <source>
        <dbReference type="Proteomes" id="UP000266841"/>
    </source>
</evidence>
<gene>
    <name evidence="10" type="ORF">THAOC_04282</name>
</gene>
<evidence type="ECO:0000313" key="10">
    <source>
        <dbReference type="EMBL" id="EJK74068.1"/>
    </source>
</evidence>
<dbReference type="GO" id="GO:0015995">
    <property type="term" value="P:chlorophyll biosynthetic process"/>
    <property type="evidence" value="ECO:0007669"/>
    <property type="project" value="UniProtKB-UniPathway"/>
</dbReference>
<dbReference type="GO" id="GO:0016630">
    <property type="term" value="F:protochlorophyllide reductase activity"/>
    <property type="evidence" value="ECO:0007669"/>
    <property type="project" value="UniProtKB-EC"/>
</dbReference>
<keyword evidence="5" id="KW-0521">NADP</keyword>
<reference evidence="10 11" key="1">
    <citation type="journal article" date="2012" name="Genome Biol.">
        <title>Genome and low-iron response of an oceanic diatom adapted to chronic iron limitation.</title>
        <authorList>
            <person name="Lommer M."/>
            <person name="Specht M."/>
            <person name="Roy A.S."/>
            <person name="Kraemer L."/>
            <person name="Andreson R."/>
            <person name="Gutowska M.A."/>
            <person name="Wolf J."/>
            <person name="Bergner S.V."/>
            <person name="Schilhabel M.B."/>
            <person name="Klostermeier U.C."/>
            <person name="Beiko R.G."/>
            <person name="Rosenstiel P."/>
            <person name="Hippler M."/>
            <person name="Laroche J."/>
        </authorList>
    </citation>
    <scope>NUCLEOTIDE SEQUENCE [LARGE SCALE GENOMIC DNA]</scope>
    <source>
        <strain evidence="10 11">CCMP1005</strain>
    </source>
</reference>
<dbReference type="Gene3D" id="3.40.50.720">
    <property type="entry name" value="NAD(P)-binding Rossmann-like Domain"/>
    <property type="match status" value="1"/>
</dbReference>
<keyword evidence="9" id="KW-0732">Signal</keyword>
<dbReference type="InterPro" id="IPR002347">
    <property type="entry name" value="SDR_fam"/>
</dbReference>
<sequence length="444" mass="48329">MVRFISFAVAAAYLASVDAFVPTPTRQLVSTTSTSARLTNGSSSLTRSPTSLSDMLTQTELPEKIYLPKDKETAKVLGGVKIGNRKLTVITGASSGLGLNTAIALSKTGRHFIVMACRDVEKAKRVASENGMPENSYVVMKLELGSLKSVRDFVFNLKAFKSSRPVDNLICNAAVYRPTDPEPAWTDDGFEQSMGINHFGHFLLANLMVNDMSKAKDARMCIVGSITGNTNTVGGGLVYPRADLGDLSGFEQGAKKPIAMADGAPFFGAKAYKDAKVCNMMTVSELHRRYHDSTGISFSSMYPGCIAETALFREKRPWFRKVSTSYPYCSVPLLTKHRAYNIQAFPWFMKYVTGGYVGEVEAGERLAQVVDDPQCSKSNVYWSWNGGAQQVGRWSPDGKPRGAGGSGGEIFENTQSDAVQDRDTAIKMWDLSVKAVGLTEKDMA</sequence>
<dbReference type="GO" id="GO:0015979">
    <property type="term" value="P:photosynthesis"/>
    <property type="evidence" value="ECO:0007669"/>
    <property type="project" value="UniProtKB-KW"/>
</dbReference>
<keyword evidence="4" id="KW-0602">Photosynthesis</keyword>
<dbReference type="AlphaFoldDB" id="K0T5L7"/>
<keyword evidence="6" id="KW-0560">Oxidoreductase</keyword>
<feature type="region of interest" description="Disordered" evidence="8">
    <location>
        <begin position="393"/>
        <end position="416"/>
    </location>
</feature>
<accession>K0T5L7</accession>
<dbReference type="InterPro" id="IPR005979">
    <property type="entry name" value="Prochl_reduct"/>
</dbReference>
<evidence type="ECO:0000256" key="8">
    <source>
        <dbReference type="SAM" id="MobiDB-lite"/>
    </source>
</evidence>
<protein>
    <recommendedName>
        <fullName evidence="3">protochlorophyllide reductase</fullName>
        <ecNumber evidence="3">1.3.1.33</ecNumber>
    </recommendedName>
</protein>
<dbReference type="OMA" id="WSWGNRQ"/>
<dbReference type="Proteomes" id="UP000266841">
    <property type="component" value="Unassembled WGS sequence"/>
</dbReference>
<keyword evidence="11" id="KW-1185">Reference proteome</keyword>
<evidence type="ECO:0000256" key="6">
    <source>
        <dbReference type="ARBA" id="ARBA00023002"/>
    </source>
</evidence>
<feature type="compositionally biased region" description="Polar residues" evidence="8">
    <location>
        <begin position="31"/>
        <end position="41"/>
    </location>
</feature>
<dbReference type="SUPFAM" id="SSF51735">
    <property type="entry name" value="NAD(P)-binding Rossmann-fold domains"/>
    <property type="match status" value="1"/>
</dbReference>
<evidence type="ECO:0000256" key="7">
    <source>
        <dbReference type="ARBA" id="ARBA00023171"/>
    </source>
</evidence>
<feature type="region of interest" description="Disordered" evidence="8">
    <location>
        <begin position="31"/>
        <end position="53"/>
    </location>
</feature>
<evidence type="ECO:0000256" key="5">
    <source>
        <dbReference type="ARBA" id="ARBA00022857"/>
    </source>
</evidence>
<comment type="caution">
    <text evidence="10">The sequence shown here is derived from an EMBL/GenBank/DDBJ whole genome shotgun (WGS) entry which is preliminary data.</text>
</comment>
<evidence type="ECO:0000256" key="4">
    <source>
        <dbReference type="ARBA" id="ARBA00022531"/>
    </source>
</evidence>
<feature type="chain" id="PRO_5003837654" description="protochlorophyllide reductase" evidence="9">
    <location>
        <begin position="20"/>
        <end position="444"/>
    </location>
</feature>
<feature type="compositionally biased region" description="Low complexity" evidence="8">
    <location>
        <begin position="42"/>
        <end position="53"/>
    </location>
</feature>
<evidence type="ECO:0000256" key="9">
    <source>
        <dbReference type="SAM" id="SignalP"/>
    </source>
</evidence>
<dbReference type="EC" id="1.3.1.33" evidence="3"/>
<dbReference type="Pfam" id="PF00106">
    <property type="entry name" value="adh_short"/>
    <property type="match status" value="1"/>
</dbReference>
<comment type="pathway">
    <text evidence="1">Porphyrin-containing compound metabolism; chlorophyll biosynthesis.</text>
</comment>
<keyword evidence="7" id="KW-0149">Chlorophyll biosynthesis</keyword>
<dbReference type="PRINTS" id="PR00081">
    <property type="entry name" value="GDHRDH"/>
</dbReference>
<organism evidence="10 11">
    <name type="scientific">Thalassiosira oceanica</name>
    <name type="common">Marine diatom</name>
    <dbReference type="NCBI Taxonomy" id="159749"/>
    <lineage>
        <taxon>Eukaryota</taxon>
        <taxon>Sar</taxon>
        <taxon>Stramenopiles</taxon>
        <taxon>Ochrophyta</taxon>
        <taxon>Bacillariophyta</taxon>
        <taxon>Coscinodiscophyceae</taxon>
        <taxon>Thalassiosirophycidae</taxon>
        <taxon>Thalassiosirales</taxon>
        <taxon>Thalassiosiraceae</taxon>
        <taxon>Thalassiosira</taxon>
    </lineage>
</organism>
<dbReference type="UniPathway" id="UPA00668"/>
<name>K0T5L7_THAOC</name>
<evidence type="ECO:0000256" key="1">
    <source>
        <dbReference type="ARBA" id="ARBA00005173"/>
    </source>
</evidence>
<dbReference type="eggNOG" id="KOG1208">
    <property type="taxonomic scope" value="Eukaryota"/>
</dbReference>
<dbReference type="PANTHER" id="PTHR44419">
    <property type="entry name" value="PROTOCHLOROPHYLLIDE REDUCTASE C, CHLOROPLASTIC"/>
    <property type="match status" value="1"/>
</dbReference>
<evidence type="ECO:0000256" key="3">
    <source>
        <dbReference type="ARBA" id="ARBA00012006"/>
    </source>
</evidence>